<evidence type="ECO:0000256" key="10">
    <source>
        <dbReference type="ARBA" id="ARBA00023237"/>
    </source>
</evidence>
<dbReference type="Proteomes" id="UP000705230">
    <property type="component" value="Unassembled WGS sequence"/>
</dbReference>
<evidence type="ECO:0000256" key="3">
    <source>
        <dbReference type="ARBA" id="ARBA00022452"/>
    </source>
</evidence>
<evidence type="ECO:0000256" key="12">
    <source>
        <dbReference type="RuleBase" id="RU003357"/>
    </source>
</evidence>
<keyword evidence="7" id="KW-0406">Ion transport</keyword>
<feature type="domain" description="TonB-dependent receptor plug" evidence="14">
    <location>
        <begin position="48"/>
        <end position="155"/>
    </location>
</feature>
<evidence type="ECO:0000256" key="7">
    <source>
        <dbReference type="ARBA" id="ARBA00023065"/>
    </source>
</evidence>
<dbReference type="Pfam" id="PF07715">
    <property type="entry name" value="Plug"/>
    <property type="match status" value="1"/>
</dbReference>
<keyword evidence="6" id="KW-0408">Iron</keyword>
<evidence type="ECO:0000256" key="6">
    <source>
        <dbReference type="ARBA" id="ARBA00023004"/>
    </source>
</evidence>
<dbReference type="GO" id="GO:0009279">
    <property type="term" value="C:cell outer membrane"/>
    <property type="evidence" value="ECO:0007669"/>
    <property type="project" value="UniProtKB-SubCell"/>
</dbReference>
<keyword evidence="10 11" id="KW-0998">Cell outer membrane</keyword>
<keyword evidence="2 11" id="KW-0813">Transport</keyword>
<evidence type="ECO:0000259" key="14">
    <source>
        <dbReference type="Pfam" id="PF07715"/>
    </source>
</evidence>
<gene>
    <name evidence="15" type="ORF">ISR29_04250</name>
</gene>
<dbReference type="InterPro" id="IPR039426">
    <property type="entry name" value="TonB-dep_rcpt-like"/>
</dbReference>
<dbReference type="EMBL" id="JADHSG010000005">
    <property type="protein sequence ID" value="MBL6903394.1"/>
    <property type="molecule type" value="Genomic_DNA"/>
</dbReference>
<evidence type="ECO:0000256" key="1">
    <source>
        <dbReference type="ARBA" id="ARBA00004571"/>
    </source>
</evidence>
<sequence>MSSYFHKKLLGFSFLIVGVFSFTPNLIAEEGAVLEEIVVTSQRTEESLQDVPIAVTAISAQMLEDQQIEGGSDLQLVTPSLSFQGGDSSGGSFNIRGITNLAVSATAESGVETHINDLPVGSYTMQDGDFFDLERVEVLRGPQGTLYGKNSVGGAINLITARPVLGEMSGSVNIENGSFNLRKMKTTFNLPLGEKMAVRLATSSVTRDGDIKNIYSKSPVSHINNRDSDAWRFSLSWDINDKTDITVIHEAYDEDSMRHYVNNVYCQRDPSLVVGCTPGGELVHELTHPMATYVENLAVLTGILDFTPFTDMSGAPQGFWEANVRGLPKYIVDNDVSMLIVNHELNDNWDATFSAMRKDRMYDRTGSYASEEMDKLRFKDNPYFPGGYVPMSGYGPDCKLEDGTFGVYGGCITDTMNYPDGFDRQYNPKIEREVFEARIQSNLDGDMNYLLGAIHTSGSNLSVYDIAANGLDALALAPPTALTGFPQGAVQLYAPLFRSSSISATRSTAIFGEVYYQASEQTSYTLGLRHTQDYKEQYGRSPFLSVVGFGAAGAGFTAIPMAGNVIPEFGDSWYGAGAVGDPEVSFENTTGRFVVDHQLDDNTMVYASISQGFKGGGFNGALDPELYPDTPQVFPSTDLLAFEVGIKREIPAKGMRLNASAYMYDASDYQVTKIKNKTRVNEGIDVIMSGVEAEFLWIPPMAPEWKINASMSYETSEIADGTMILNPVNADLCLTSGCGDWHMMKGAADAEVFVVRKDVATAIWQTWLAGGWAPFGLQDGVLIPAEFHGDRQSGVPTPVSFLQTGVTPGHLPSLAIRQYYEIMASIVCASLGCSASDVVMDGRLSDIGGNTLTHPELMANVGVQYTLSTSDYNVDFRLDAYHQGERSTSLFNLAWDKVDPWTELNALIAITPNDEDANWRIDIYGQNITDEINVMNVGDATAPLGMSKSIWARPQATYGIRLSYDF</sequence>
<keyword evidence="5 11" id="KW-0812">Transmembrane</keyword>
<keyword evidence="3 11" id="KW-1134">Transmembrane beta strand</keyword>
<name>A0A937JFZ5_9GAMM</name>
<evidence type="ECO:0000256" key="8">
    <source>
        <dbReference type="ARBA" id="ARBA00023077"/>
    </source>
</evidence>
<dbReference type="PROSITE" id="PS52016">
    <property type="entry name" value="TONB_DEPENDENT_REC_3"/>
    <property type="match status" value="1"/>
</dbReference>
<evidence type="ECO:0000256" key="5">
    <source>
        <dbReference type="ARBA" id="ARBA00022692"/>
    </source>
</evidence>
<feature type="domain" description="TonB-dependent receptor-like beta-barrel" evidence="13">
    <location>
        <begin position="316"/>
        <end position="775"/>
    </location>
</feature>
<accession>A0A937JFZ5</accession>
<dbReference type="InterPro" id="IPR012910">
    <property type="entry name" value="Plug_dom"/>
</dbReference>
<dbReference type="Pfam" id="PF00593">
    <property type="entry name" value="TonB_dep_Rec_b-barrel"/>
    <property type="match status" value="1"/>
</dbReference>
<dbReference type="Gene3D" id="2.40.170.20">
    <property type="entry name" value="TonB-dependent receptor, beta-barrel domain"/>
    <property type="match status" value="3"/>
</dbReference>
<keyword evidence="15" id="KW-0675">Receptor</keyword>
<evidence type="ECO:0000259" key="13">
    <source>
        <dbReference type="Pfam" id="PF00593"/>
    </source>
</evidence>
<dbReference type="InterPro" id="IPR036942">
    <property type="entry name" value="Beta-barrel_TonB_sf"/>
</dbReference>
<evidence type="ECO:0000313" key="15">
    <source>
        <dbReference type="EMBL" id="MBL6903394.1"/>
    </source>
</evidence>
<keyword evidence="4" id="KW-0410">Iron transport</keyword>
<evidence type="ECO:0000256" key="9">
    <source>
        <dbReference type="ARBA" id="ARBA00023136"/>
    </source>
</evidence>
<evidence type="ECO:0000256" key="4">
    <source>
        <dbReference type="ARBA" id="ARBA00022496"/>
    </source>
</evidence>
<evidence type="ECO:0000313" key="16">
    <source>
        <dbReference type="Proteomes" id="UP000705230"/>
    </source>
</evidence>
<reference evidence="15" key="1">
    <citation type="submission" date="2020-10" db="EMBL/GenBank/DDBJ databases">
        <title>Microbiome of the Black Sea water column analyzed by genome centric metagenomics.</title>
        <authorList>
            <person name="Cabello-Yeves P.J."/>
            <person name="Callieri C."/>
            <person name="Picazo A."/>
            <person name="Mehrshad M."/>
            <person name="Haro-Moreno J.M."/>
            <person name="Roda-Garcia J."/>
            <person name="Dzembekova N."/>
            <person name="Slabakova V."/>
            <person name="Slabakova N."/>
            <person name="Moncheva S."/>
            <person name="Rodriguez-Valera F."/>
        </authorList>
    </citation>
    <scope>NUCLEOTIDE SEQUENCE</scope>
    <source>
        <strain evidence="15">BS30m-G43</strain>
    </source>
</reference>
<dbReference type="PANTHER" id="PTHR32552">
    <property type="entry name" value="FERRICHROME IRON RECEPTOR-RELATED"/>
    <property type="match status" value="1"/>
</dbReference>
<dbReference type="InterPro" id="IPR000531">
    <property type="entry name" value="Beta-barrel_TonB"/>
</dbReference>
<proteinExistence type="inferred from homology"/>
<protein>
    <submittedName>
        <fullName evidence="15">TonB-dependent receptor</fullName>
    </submittedName>
</protein>
<organism evidence="15 16">
    <name type="scientific">SAR86 cluster bacterium</name>
    <dbReference type="NCBI Taxonomy" id="2030880"/>
    <lineage>
        <taxon>Bacteria</taxon>
        <taxon>Pseudomonadati</taxon>
        <taxon>Pseudomonadota</taxon>
        <taxon>Gammaproteobacteria</taxon>
        <taxon>SAR86 cluster</taxon>
    </lineage>
</organism>
<keyword evidence="9 11" id="KW-0472">Membrane</keyword>
<evidence type="ECO:0000256" key="2">
    <source>
        <dbReference type="ARBA" id="ARBA00022448"/>
    </source>
</evidence>
<comment type="subcellular location">
    <subcellularLocation>
        <location evidence="1 11">Cell outer membrane</location>
        <topology evidence="1 11">Multi-pass membrane protein</topology>
    </subcellularLocation>
</comment>
<dbReference type="AlphaFoldDB" id="A0A937JFZ5"/>
<dbReference type="SUPFAM" id="SSF56935">
    <property type="entry name" value="Porins"/>
    <property type="match status" value="1"/>
</dbReference>
<comment type="similarity">
    <text evidence="11 12">Belongs to the TonB-dependent receptor family.</text>
</comment>
<dbReference type="GO" id="GO:0006826">
    <property type="term" value="P:iron ion transport"/>
    <property type="evidence" value="ECO:0007669"/>
    <property type="project" value="UniProtKB-KW"/>
</dbReference>
<evidence type="ECO:0000256" key="11">
    <source>
        <dbReference type="PROSITE-ProRule" id="PRU01360"/>
    </source>
</evidence>
<keyword evidence="8 12" id="KW-0798">TonB box</keyword>
<comment type="caution">
    <text evidence="15">The sequence shown here is derived from an EMBL/GenBank/DDBJ whole genome shotgun (WGS) entry which is preliminary data.</text>
</comment>
<dbReference type="PANTHER" id="PTHR32552:SF81">
    <property type="entry name" value="TONB-DEPENDENT OUTER MEMBRANE RECEPTOR"/>
    <property type="match status" value="1"/>
</dbReference>